<reference evidence="4 5" key="1">
    <citation type="journal article" date="2016" name="Int. J. Syst. Evol. Microbiol.">
        <title>Panacibacter ginsenosidivorans gen. nov., sp. nov., with ginsenoside converting activity isolated from soil of a ginseng field.</title>
        <authorList>
            <person name="Siddiqi M.Z."/>
            <person name="Muhammad Shafi S."/>
            <person name="Choi K.D."/>
            <person name="Im W.T."/>
        </authorList>
    </citation>
    <scope>NUCLEOTIDE SEQUENCE [LARGE SCALE GENOMIC DNA]</scope>
    <source>
        <strain evidence="4 5">Gsoil1550</strain>
    </source>
</reference>
<gene>
    <name evidence="4" type="ORF">FRZ67_05445</name>
</gene>
<dbReference type="SUPFAM" id="SSF53474">
    <property type="entry name" value="alpha/beta-Hydrolases"/>
    <property type="match status" value="1"/>
</dbReference>
<keyword evidence="2" id="KW-0812">Transmembrane</keyword>
<feature type="transmembrane region" description="Helical" evidence="2">
    <location>
        <begin position="12"/>
        <end position="31"/>
    </location>
</feature>
<evidence type="ECO:0000256" key="2">
    <source>
        <dbReference type="SAM" id="Phobius"/>
    </source>
</evidence>
<dbReference type="PANTHER" id="PTHR43037">
    <property type="entry name" value="UNNAMED PRODUCT-RELATED"/>
    <property type="match status" value="1"/>
</dbReference>
<dbReference type="Gene3D" id="3.40.50.1820">
    <property type="entry name" value="alpha/beta hydrolase"/>
    <property type="match status" value="1"/>
</dbReference>
<dbReference type="AlphaFoldDB" id="A0A5B8V5V2"/>
<organism evidence="4 5">
    <name type="scientific">Panacibacter ginsenosidivorans</name>
    <dbReference type="NCBI Taxonomy" id="1813871"/>
    <lineage>
        <taxon>Bacteria</taxon>
        <taxon>Pseudomonadati</taxon>
        <taxon>Bacteroidota</taxon>
        <taxon>Chitinophagia</taxon>
        <taxon>Chitinophagales</taxon>
        <taxon>Chitinophagaceae</taxon>
        <taxon>Panacibacter</taxon>
    </lineage>
</organism>
<keyword evidence="5" id="KW-1185">Reference proteome</keyword>
<accession>A0A5B8V5V2</accession>
<sequence>MQFKQHCTCTKINLHHFSIAYGFVLIFIYAINVSQQKTFHMKFAKHIFILLTTFLTFTCATTKAQSSRFSVNHYTNGKGDTLNYRMLYPDSDTSRKYPLVIFLHGSGERGSDNEAQLKWGVMNFATDQTMVAHPAFVIAPQCPEKMSWSNFSGRSKGTTDMHLEAKPSKPMELLIGLIHEFMKNASIDTNRIYITGLSMGGFGTYDAIERYPDLFAAAMPVCGGGDVSMAATIAHIPIWNFHGSEDPAVDPMYSVNMMNALIKAGAHPAFTFYPETGHFSWLAAYSDPSALNWLFRQHK</sequence>
<keyword evidence="2" id="KW-0472">Membrane</keyword>
<proteinExistence type="predicted"/>
<dbReference type="Proteomes" id="UP000321533">
    <property type="component" value="Chromosome"/>
</dbReference>
<feature type="domain" description="Phospholipase/carboxylesterase/thioesterase" evidence="3">
    <location>
        <begin position="94"/>
        <end position="281"/>
    </location>
</feature>
<dbReference type="Pfam" id="PF02230">
    <property type="entry name" value="Abhydrolase_2"/>
    <property type="match status" value="1"/>
</dbReference>
<dbReference type="InterPro" id="IPR003140">
    <property type="entry name" value="PLipase/COase/thioEstase"/>
</dbReference>
<evidence type="ECO:0000313" key="4">
    <source>
        <dbReference type="EMBL" id="QEC66774.1"/>
    </source>
</evidence>
<evidence type="ECO:0000259" key="3">
    <source>
        <dbReference type="Pfam" id="PF02230"/>
    </source>
</evidence>
<dbReference type="InterPro" id="IPR029058">
    <property type="entry name" value="AB_hydrolase_fold"/>
</dbReference>
<dbReference type="PANTHER" id="PTHR43037:SF1">
    <property type="entry name" value="BLL1128 PROTEIN"/>
    <property type="match status" value="1"/>
</dbReference>
<dbReference type="GO" id="GO:0016787">
    <property type="term" value="F:hydrolase activity"/>
    <property type="evidence" value="ECO:0007669"/>
    <property type="project" value="InterPro"/>
</dbReference>
<dbReference type="EMBL" id="CP042435">
    <property type="protein sequence ID" value="QEC66774.1"/>
    <property type="molecule type" value="Genomic_DNA"/>
</dbReference>
<keyword evidence="2" id="KW-1133">Transmembrane helix</keyword>
<dbReference type="KEGG" id="pgin:FRZ67_05445"/>
<keyword evidence="1" id="KW-0732">Signal</keyword>
<evidence type="ECO:0000256" key="1">
    <source>
        <dbReference type="ARBA" id="ARBA00022729"/>
    </source>
</evidence>
<name>A0A5B8V5V2_9BACT</name>
<evidence type="ECO:0000313" key="5">
    <source>
        <dbReference type="Proteomes" id="UP000321533"/>
    </source>
</evidence>
<dbReference type="InterPro" id="IPR050955">
    <property type="entry name" value="Plant_Biomass_Hydrol_Est"/>
</dbReference>
<protein>
    <submittedName>
        <fullName evidence="4">Prolyl oligopeptidase family serine peptidase</fullName>
    </submittedName>
</protein>